<dbReference type="PROSITE" id="PS50255">
    <property type="entry name" value="CYTOCHROME_B5_2"/>
    <property type="match status" value="1"/>
</dbReference>
<proteinExistence type="inferred from homology"/>
<evidence type="ECO:0000256" key="15">
    <source>
        <dbReference type="SAM" id="Phobius"/>
    </source>
</evidence>
<gene>
    <name evidence="17" type="ORF">N7493_000051</name>
</gene>
<dbReference type="PROSITE" id="PS00476">
    <property type="entry name" value="FATTY_ACID_DESATUR_1"/>
    <property type="match status" value="1"/>
</dbReference>
<dbReference type="AlphaFoldDB" id="A0AAD6HVK1"/>
<keyword evidence="18" id="KW-1185">Reference proteome</keyword>
<keyword evidence="4 14" id="KW-0349">Heme</keyword>
<feature type="transmembrane region" description="Helical" evidence="15">
    <location>
        <begin position="72"/>
        <end position="89"/>
    </location>
</feature>
<comment type="subcellular location">
    <subcellularLocation>
        <location evidence="1">Membrane</location>
        <topology evidence="1">Multi-pass membrane protein</topology>
    </subcellularLocation>
</comment>
<dbReference type="Pfam" id="PF00173">
    <property type="entry name" value="Cyt-b5"/>
    <property type="match status" value="1"/>
</dbReference>
<sequence>MSQDSALTTRKMLKSIDVSGKTSPSSTSPVLKDSKRPQLNWTFTVVLIIVPLGGVLSLPWVPISQHISRMMLGYMIIRGLTITTGYHRLWSHRSFTASTPLKLALAIIGAGAGQGSIKFWCRGHRAHHRYVDTDKDPYNIHNGFFYAHIGWILFSGSKDESGTDPKNGYVPVDTSDLKTDAIVEWQRKYYPFLFLFMAYVVPTITCGLLIGDYLGGFVIVGIIGTFFLQQGTFCINSFGHWTGSQPYTTAKTPRDNFFTALLTFGEGYHNFHHEFPIDYRNGIRFYDYDPTKWLIWTCSQVGLATNLKRFPQNEIEKGRLQRRQEILENESKMLNWGRPLADLPLMTWEEYQEQTRTGCNLIVIKGVVHEVSAFVTEHPGGSAMITGAIGKNATEMFEGGVYGHSGAAFNLLDTMRIAVIAPDGRGT</sequence>
<evidence type="ECO:0000313" key="18">
    <source>
        <dbReference type="Proteomes" id="UP001215712"/>
    </source>
</evidence>
<feature type="transmembrane region" description="Helical" evidence="15">
    <location>
        <begin position="216"/>
        <end position="235"/>
    </location>
</feature>
<dbReference type="GO" id="GO:0020037">
    <property type="term" value="F:heme binding"/>
    <property type="evidence" value="ECO:0007669"/>
    <property type="project" value="InterPro"/>
</dbReference>
<evidence type="ECO:0000256" key="6">
    <source>
        <dbReference type="ARBA" id="ARBA00022723"/>
    </source>
</evidence>
<dbReference type="InterPro" id="IPR001199">
    <property type="entry name" value="Cyt_B5-like_heme/steroid-bd"/>
</dbReference>
<organism evidence="17 18">
    <name type="scientific">Penicillium malachiteum</name>
    <dbReference type="NCBI Taxonomy" id="1324776"/>
    <lineage>
        <taxon>Eukaryota</taxon>
        <taxon>Fungi</taxon>
        <taxon>Dikarya</taxon>
        <taxon>Ascomycota</taxon>
        <taxon>Pezizomycotina</taxon>
        <taxon>Eurotiomycetes</taxon>
        <taxon>Eurotiomycetidae</taxon>
        <taxon>Eurotiales</taxon>
        <taxon>Aspergillaceae</taxon>
        <taxon>Penicillium</taxon>
    </lineage>
</organism>
<keyword evidence="13 14" id="KW-0275">Fatty acid biosynthesis</keyword>
<name>A0AAD6HVK1_9EURO</name>
<dbReference type="PANTHER" id="PTHR11351">
    <property type="entry name" value="ACYL-COA DESATURASE"/>
    <property type="match status" value="1"/>
</dbReference>
<keyword evidence="10 14" id="KW-0408">Iron</keyword>
<evidence type="ECO:0000256" key="7">
    <source>
        <dbReference type="ARBA" id="ARBA00022832"/>
    </source>
</evidence>
<evidence type="ECO:0000256" key="1">
    <source>
        <dbReference type="ARBA" id="ARBA00004141"/>
    </source>
</evidence>
<dbReference type="InterPro" id="IPR036400">
    <property type="entry name" value="Cyt_B5-like_heme/steroid_sf"/>
</dbReference>
<dbReference type="PROSITE" id="PS00191">
    <property type="entry name" value="CYTOCHROME_B5_1"/>
    <property type="match status" value="1"/>
</dbReference>
<evidence type="ECO:0000313" key="17">
    <source>
        <dbReference type="EMBL" id="KAJ5740179.1"/>
    </source>
</evidence>
<evidence type="ECO:0000256" key="10">
    <source>
        <dbReference type="ARBA" id="ARBA00023004"/>
    </source>
</evidence>
<keyword evidence="9 14" id="KW-0560">Oxidoreductase</keyword>
<evidence type="ECO:0000259" key="16">
    <source>
        <dbReference type="PROSITE" id="PS50255"/>
    </source>
</evidence>
<comment type="similarity">
    <text evidence="2 14">Belongs to the fatty acid desaturase type 1 family.</text>
</comment>
<evidence type="ECO:0000256" key="5">
    <source>
        <dbReference type="ARBA" id="ARBA00022692"/>
    </source>
</evidence>
<keyword evidence="5 15" id="KW-0812">Transmembrane</keyword>
<evidence type="ECO:0000256" key="12">
    <source>
        <dbReference type="ARBA" id="ARBA00023136"/>
    </source>
</evidence>
<dbReference type="Pfam" id="PF00487">
    <property type="entry name" value="FA_desaturase"/>
    <property type="match status" value="1"/>
</dbReference>
<keyword evidence="14" id="KW-0249">Electron transport</keyword>
<evidence type="ECO:0000256" key="8">
    <source>
        <dbReference type="ARBA" id="ARBA00022989"/>
    </source>
</evidence>
<evidence type="ECO:0000256" key="9">
    <source>
        <dbReference type="ARBA" id="ARBA00023002"/>
    </source>
</evidence>
<protein>
    <recommendedName>
        <fullName evidence="14">Acyl-CoA desaturase</fullName>
        <ecNumber evidence="14">1.14.19.1</ecNumber>
    </recommendedName>
</protein>
<keyword evidence="12 15" id="KW-0472">Membrane</keyword>
<dbReference type="InterPro" id="IPR001522">
    <property type="entry name" value="FADS-1_CS"/>
</dbReference>
<evidence type="ECO:0000256" key="14">
    <source>
        <dbReference type="PIRNR" id="PIRNR000345"/>
    </source>
</evidence>
<dbReference type="EMBL" id="JAQJAN010000001">
    <property type="protein sequence ID" value="KAJ5740179.1"/>
    <property type="molecule type" value="Genomic_DNA"/>
</dbReference>
<feature type="transmembrane region" description="Helical" evidence="15">
    <location>
        <begin position="41"/>
        <end position="60"/>
    </location>
</feature>
<keyword evidence="14" id="KW-0813">Transport</keyword>
<evidence type="ECO:0000256" key="13">
    <source>
        <dbReference type="ARBA" id="ARBA00023160"/>
    </source>
</evidence>
<comment type="caution">
    <text evidence="17">The sequence shown here is derived from an EMBL/GenBank/DDBJ whole genome shotgun (WGS) entry which is preliminary data.</text>
</comment>
<dbReference type="GO" id="GO:0006636">
    <property type="term" value="P:unsaturated fatty acid biosynthetic process"/>
    <property type="evidence" value="ECO:0007669"/>
    <property type="project" value="UniProtKB-UniRule"/>
</dbReference>
<dbReference type="PANTHER" id="PTHR11351:SF31">
    <property type="entry name" value="DESATURASE 1, ISOFORM A-RELATED"/>
    <property type="match status" value="1"/>
</dbReference>
<dbReference type="InterPro" id="IPR018506">
    <property type="entry name" value="Cyt_B5_heme-BS"/>
</dbReference>
<dbReference type="SMART" id="SM01117">
    <property type="entry name" value="Cyt-b5"/>
    <property type="match status" value="1"/>
</dbReference>
<reference evidence="17" key="2">
    <citation type="submission" date="2023-01" db="EMBL/GenBank/DDBJ databases">
        <authorList>
            <person name="Petersen C."/>
        </authorList>
    </citation>
    <scope>NUCLEOTIDE SEQUENCE</scope>
    <source>
        <strain evidence="17">IBT 17514</strain>
    </source>
</reference>
<dbReference type="GO" id="GO:0005789">
    <property type="term" value="C:endoplasmic reticulum membrane"/>
    <property type="evidence" value="ECO:0007669"/>
    <property type="project" value="TreeGrafter"/>
</dbReference>
<dbReference type="CDD" id="cd03505">
    <property type="entry name" value="Delta9-FADS-like"/>
    <property type="match status" value="1"/>
</dbReference>
<comment type="function">
    <text evidence="14">Stearoyl-CoA desaturase that utilizes O(2) and electrons from reduced cytochrome b5 to introduce the first double bond into saturated fatty acyl-CoA substrates.</text>
</comment>
<dbReference type="InterPro" id="IPR005804">
    <property type="entry name" value="FA_desaturase_dom"/>
</dbReference>
<keyword evidence="11 14" id="KW-0443">Lipid metabolism</keyword>
<evidence type="ECO:0000256" key="3">
    <source>
        <dbReference type="ARBA" id="ARBA00022516"/>
    </source>
</evidence>
<dbReference type="EC" id="1.14.19.1" evidence="14"/>
<dbReference type="InterPro" id="IPR015876">
    <property type="entry name" value="Acyl-CoA_DS"/>
</dbReference>
<evidence type="ECO:0000256" key="4">
    <source>
        <dbReference type="ARBA" id="ARBA00022617"/>
    </source>
</evidence>
<dbReference type="PRINTS" id="PR00075">
    <property type="entry name" value="FACDDSATRASE"/>
</dbReference>
<comment type="catalytic activity">
    <reaction evidence="14">
        <text>octadecanoyl-CoA + 2 Fe(II)-[cytochrome b5] + O2 + 2 H(+) = (9Z)-octadecenoyl-CoA + 2 Fe(III)-[cytochrome b5] + 2 H2O</text>
        <dbReference type="Rhea" id="RHEA:19721"/>
        <dbReference type="Rhea" id="RHEA-COMP:10438"/>
        <dbReference type="Rhea" id="RHEA-COMP:10439"/>
        <dbReference type="ChEBI" id="CHEBI:15377"/>
        <dbReference type="ChEBI" id="CHEBI:15378"/>
        <dbReference type="ChEBI" id="CHEBI:15379"/>
        <dbReference type="ChEBI" id="CHEBI:29033"/>
        <dbReference type="ChEBI" id="CHEBI:29034"/>
        <dbReference type="ChEBI" id="CHEBI:57387"/>
        <dbReference type="ChEBI" id="CHEBI:57394"/>
        <dbReference type="EC" id="1.14.19.1"/>
    </reaction>
</comment>
<evidence type="ECO:0000256" key="2">
    <source>
        <dbReference type="ARBA" id="ARBA00009295"/>
    </source>
</evidence>
<accession>A0AAD6HVK1</accession>
<dbReference type="SUPFAM" id="SSF55856">
    <property type="entry name" value="Cytochrome b5-like heme/steroid binding domain"/>
    <property type="match status" value="1"/>
</dbReference>
<keyword evidence="6 14" id="KW-0479">Metal-binding</keyword>
<dbReference type="Proteomes" id="UP001215712">
    <property type="component" value="Unassembled WGS sequence"/>
</dbReference>
<dbReference type="Gene3D" id="3.10.120.10">
    <property type="entry name" value="Cytochrome b5-like heme/steroid binding domain"/>
    <property type="match status" value="1"/>
</dbReference>
<dbReference type="GO" id="GO:0004768">
    <property type="term" value="F:stearoyl-CoA 9-desaturase activity"/>
    <property type="evidence" value="ECO:0007669"/>
    <property type="project" value="UniProtKB-UniRule"/>
</dbReference>
<keyword evidence="8 15" id="KW-1133">Transmembrane helix</keyword>
<evidence type="ECO:0000256" key="11">
    <source>
        <dbReference type="ARBA" id="ARBA00023098"/>
    </source>
</evidence>
<comment type="cofactor">
    <cofactor evidence="14">
        <name>Fe(2+)</name>
        <dbReference type="ChEBI" id="CHEBI:29033"/>
    </cofactor>
    <text evidence="14">Expected to bind 2 Fe(2+) ions per subunit.</text>
</comment>
<feature type="transmembrane region" description="Helical" evidence="15">
    <location>
        <begin position="189"/>
        <end position="210"/>
    </location>
</feature>
<dbReference type="PIRSF" id="PIRSF000345">
    <property type="entry name" value="OLE1"/>
    <property type="match status" value="1"/>
</dbReference>
<keyword evidence="7 14" id="KW-0276">Fatty acid metabolism</keyword>
<reference evidence="17" key="1">
    <citation type="journal article" date="2023" name="IMA Fungus">
        <title>Comparative genomic study of the Penicillium genus elucidates a diverse pangenome and 15 lateral gene transfer events.</title>
        <authorList>
            <person name="Petersen C."/>
            <person name="Sorensen T."/>
            <person name="Nielsen M.R."/>
            <person name="Sondergaard T.E."/>
            <person name="Sorensen J.L."/>
            <person name="Fitzpatrick D.A."/>
            <person name="Frisvad J.C."/>
            <person name="Nielsen K.L."/>
        </authorList>
    </citation>
    <scope>NUCLEOTIDE SEQUENCE</scope>
    <source>
        <strain evidence="17">IBT 17514</strain>
    </source>
</reference>
<keyword evidence="3 14" id="KW-0444">Lipid biosynthesis</keyword>
<dbReference type="GO" id="GO:0005506">
    <property type="term" value="F:iron ion binding"/>
    <property type="evidence" value="ECO:0007669"/>
    <property type="project" value="TreeGrafter"/>
</dbReference>
<dbReference type="InterPro" id="IPR009160">
    <property type="entry name" value="Acyl-CoA_deSatase_haem/ster-bd"/>
</dbReference>
<feature type="domain" description="Cytochrome b5 heme-binding" evidence="16">
    <location>
        <begin position="343"/>
        <end position="421"/>
    </location>
</feature>